<proteinExistence type="predicted"/>
<evidence type="ECO:0000313" key="2">
    <source>
        <dbReference type="EnsemblProtists" id="EOD34394"/>
    </source>
</evidence>
<dbReference type="EnsemblProtists" id="EOD34394">
    <property type="protein sequence ID" value="EOD34394"/>
    <property type="gene ID" value="EMIHUDRAFT_98771"/>
</dbReference>
<keyword evidence="1" id="KW-1133">Transmembrane helix</keyword>
<dbReference type="HOGENOM" id="CLU_484358_0_0_1"/>
<feature type="transmembrane region" description="Helical" evidence="1">
    <location>
        <begin position="233"/>
        <end position="255"/>
    </location>
</feature>
<dbReference type="eggNOG" id="ENOG502QTEA">
    <property type="taxonomic scope" value="Eukaryota"/>
</dbReference>
<protein>
    <submittedName>
        <fullName evidence="2">Uncharacterized protein</fullName>
    </submittedName>
</protein>
<reference evidence="2" key="2">
    <citation type="submission" date="2024-10" db="UniProtKB">
        <authorList>
            <consortium name="EnsemblProtists"/>
        </authorList>
    </citation>
    <scope>IDENTIFICATION</scope>
</reference>
<dbReference type="KEGG" id="ehx:EMIHUDRAFT_98771"/>
<dbReference type="PaxDb" id="2903-EOD34394"/>
<dbReference type="Proteomes" id="UP000013827">
    <property type="component" value="Unassembled WGS sequence"/>
</dbReference>
<keyword evidence="1" id="KW-0472">Membrane</keyword>
<accession>A0A0D3KF59</accession>
<keyword evidence="1" id="KW-0812">Transmembrane</keyword>
<evidence type="ECO:0000256" key="1">
    <source>
        <dbReference type="SAM" id="Phobius"/>
    </source>
</evidence>
<organism evidence="2 3">
    <name type="scientific">Emiliania huxleyi (strain CCMP1516)</name>
    <dbReference type="NCBI Taxonomy" id="280463"/>
    <lineage>
        <taxon>Eukaryota</taxon>
        <taxon>Haptista</taxon>
        <taxon>Haptophyta</taxon>
        <taxon>Prymnesiophyceae</taxon>
        <taxon>Isochrysidales</taxon>
        <taxon>Noelaerhabdaceae</taxon>
        <taxon>Emiliania</taxon>
    </lineage>
</organism>
<dbReference type="RefSeq" id="XP_005786823.1">
    <property type="nucleotide sequence ID" value="XM_005786766.1"/>
</dbReference>
<name>A0A0D3KF59_EMIH1</name>
<evidence type="ECO:0000313" key="3">
    <source>
        <dbReference type="Proteomes" id="UP000013827"/>
    </source>
</evidence>
<dbReference type="AlphaFoldDB" id="A0A0D3KF59"/>
<reference evidence="3" key="1">
    <citation type="journal article" date="2013" name="Nature">
        <title>Pan genome of the phytoplankton Emiliania underpins its global distribution.</title>
        <authorList>
            <person name="Read B.A."/>
            <person name="Kegel J."/>
            <person name="Klute M.J."/>
            <person name="Kuo A."/>
            <person name="Lefebvre S.C."/>
            <person name="Maumus F."/>
            <person name="Mayer C."/>
            <person name="Miller J."/>
            <person name="Monier A."/>
            <person name="Salamov A."/>
            <person name="Young J."/>
            <person name="Aguilar M."/>
            <person name="Claverie J.M."/>
            <person name="Frickenhaus S."/>
            <person name="Gonzalez K."/>
            <person name="Herman E.K."/>
            <person name="Lin Y.C."/>
            <person name="Napier J."/>
            <person name="Ogata H."/>
            <person name="Sarno A.F."/>
            <person name="Shmutz J."/>
            <person name="Schroeder D."/>
            <person name="de Vargas C."/>
            <person name="Verret F."/>
            <person name="von Dassow P."/>
            <person name="Valentin K."/>
            <person name="Van de Peer Y."/>
            <person name="Wheeler G."/>
            <person name="Dacks J.B."/>
            <person name="Delwiche C.F."/>
            <person name="Dyhrman S.T."/>
            <person name="Glockner G."/>
            <person name="John U."/>
            <person name="Richards T."/>
            <person name="Worden A.Z."/>
            <person name="Zhang X."/>
            <person name="Grigoriev I.V."/>
            <person name="Allen A.E."/>
            <person name="Bidle K."/>
            <person name="Borodovsky M."/>
            <person name="Bowler C."/>
            <person name="Brownlee C."/>
            <person name="Cock J.M."/>
            <person name="Elias M."/>
            <person name="Gladyshev V.N."/>
            <person name="Groth M."/>
            <person name="Guda C."/>
            <person name="Hadaegh A."/>
            <person name="Iglesias-Rodriguez M.D."/>
            <person name="Jenkins J."/>
            <person name="Jones B.M."/>
            <person name="Lawson T."/>
            <person name="Leese F."/>
            <person name="Lindquist E."/>
            <person name="Lobanov A."/>
            <person name="Lomsadze A."/>
            <person name="Malik S.B."/>
            <person name="Marsh M.E."/>
            <person name="Mackinder L."/>
            <person name="Mock T."/>
            <person name="Mueller-Roeber B."/>
            <person name="Pagarete A."/>
            <person name="Parker M."/>
            <person name="Probert I."/>
            <person name="Quesneville H."/>
            <person name="Raines C."/>
            <person name="Rensing S.A."/>
            <person name="Riano-Pachon D.M."/>
            <person name="Richier S."/>
            <person name="Rokitta S."/>
            <person name="Shiraiwa Y."/>
            <person name="Soanes D.M."/>
            <person name="van der Giezen M."/>
            <person name="Wahlund T.M."/>
            <person name="Williams B."/>
            <person name="Wilson W."/>
            <person name="Wolfe G."/>
            <person name="Wurch L.L."/>
        </authorList>
    </citation>
    <scope>NUCLEOTIDE SEQUENCE</scope>
</reference>
<keyword evidence="3" id="KW-1185">Reference proteome</keyword>
<dbReference type="GeneID" id="17279665"/>
<feature type="transmembrane region" description="Helical" evidence="1">
    <location>
        <begin position="202"/>
        <end position="227"/>
    </location>
</feature>
<sequence length="563" mass="58523">MPQSPLRGDPPSPRVSVSFASHRWGAGGGVLVTALCMIARLADGSYDAADAAALADAGAASAEAAGGGAGGGAIAYFVSLVSNAFLAHYNAPSVLTALAPQPAGEAARVGAPEEEAPSWLAVRLRRAAEINEEFAEYARRLSPPLLRRLRIGGDKGGGKGGGGKGGGGKGGRGRYLTFGAASDANILNSYASADPLAVVARLGVGAAVLPAVVCSSVAALCGVAALGIDLDTISALGGATGGSLLIYVAPALMALRSFPRGETDGIPKIGQTPAGAALPEEAFLSLPELIEATRPFQGLPVAALSYPWLTKDHPDPNGDNLRRVAQALKALLSGPNAFRRLGVFWDFLSLHQHPDPANGVVRTEEQNTLFKQGLGCLGTLYSHPQTTVLRLTSLPAGHKEDQLMGANVAKYFDRGWCFTEASWASLTKNGKKSLDLSKMRDDKEYVCGSLVTECTKGGGRRPPLLPSRFAAELETKSFTNGKDDKPLVQRLYEAAFEEQFGKAEELDYGHLGWGDAEAAQLAEVLLMGSNSPELDAVCRDRGITLTAVAGVVAPSEASLLERG</sequence>